<reference evidence="11" key="1">
    <citation type="submission" date="2020-01" db="EMBL/GenBank/DDBJ databases">
        <authorList>
            <person name="Meier V. D."/>
            <person name="Meier V D."/>
        </authorList>
    </citation>
    <scope>NUCLEOTIDE SEQUENCE</scope>
    <source>
        <strain evidence="11">HLG_WM_MAG_07</strain>
    </source>
</reference>
<evidence type="ECO:0000256" key="6">
    <source>
        <dbReference type="ARBA" id="ARBA00023239"/>
    </source>
</evidence>
<feature type="binding site" evidence="9">
    <location>
        <begin position="76"/>
        <end position="79"/>
    </location>
    <ligand>
        <name>substrate</name>
    </ligand>
</feature>
<feature type="binding site" evidence="9">
    <location>
        <position position="99"/>
    </location>
    <ligand>
        <name>Mg(2+)</name>
        <dbReference type="ChEBI" id="CHEBI:18420"/>
    </ligand>
</feature>
<evidence type="ECO:0000256" key="8">
    <source>
        <dbReference type="ARBA" id="ARBA00047973"/>
    </source>
</evidence>
<dbReference type="PANTHER" id="PTHR33254:SF4">
    <property type="entry name" value="4-HYDROXY-4-METHYL-2-OXOGLUTARATE ALDOLASE 3-RELATED"/>
    <property type="match status" value="1"/>
</dbReference>
<dbReference type="GO" id="GO:0008948">
    <property type="term" value="F:oxaloacetate decarboxylase activity"/>
    <property type="evidence" value="ECO:0007669"/>
    <property type="project" value="UniProtKB-EC"/>
</dbReference>
<dbReference type="NCBIfam" id="TIGR01935">
    <property type="entry name" value="NOT-MenG"/>
    <property type="match status" value="1"/>
</dbReference>
<evidence type="ECO:0000256" key="4">
    <source>
        <dbReference type="ARBA" id="ARBA00011233"/>
    </source>
</evidence>
<accession>A0A6S6U6P7</accession>
<comment type="catalytic activity">
    <reaction evidence="8 10">
        <text>oxaloacetate + H(+) = pyruvate + CO2</text>
        <dbReference type="Rhea" id="RHEA:15641"/>
        <dbReference type="ChEBI" id="CHEBI:15361"/>
        <dbReference type="ChEBI" id="CHEBI:15378"/>
        <dbReference type="ChEBI" id="CHEBI:16452"/>
        <dbReference type="ChEBI" id="CHEBI:16526"/>
        <dbReference type="EC" id="4.1.1.112"/>
    </reaction>
</comment>
<evidence type="ECO:0000256" key="2">
    <source>
        <dbReference type="ARBA" id="ARBA00001968"/>
    </source>
</evidence>
<dbReference type="EMBL" id="CACVAY010000123">
    <property type="protein sequence ID" value="CAA6824940.1"/>
    <property type="molecule type" value="Genomic_DNA"/>
</dbReference>
<evidence type="ECO:0000256" key="1">
    <source>
        <dbReference type="ARBA" id="ARBA00001342"/>
    </source>
</evidence>
<evidence type="ECO:0000256" key="9">
    <source>
        <dbReference type="PIRSR" id="PIRSR605493-1"/>
    </source>
</evidence>
<dbReference type="GO" id="GO:0051252">
    <property type="term" value="P:regulation of RNA metabolic process"/>
    <property type="evidence" value="ECO:0007669"/>
    <property type="project" value="InterPro"/>
</dbReference>
<dbReference type="Pfam" id="PF03737">
    <property type="entry name" value="RraA-like"/>
    <property type="match status" value="1"/>
</dbReference>
<dbReference type="EC" id="4.1.3.17" evidence="10"/>
<dbReference type="AlphaFoldDB" id="A0A6S6U6P7"/>
<protein>
    <recommendedName>
        <fullName evidence="10">4-hydroxy-4-methyl-2-oxoglutarate aldolase</fullName>
        <shortName evidence="10">HMG aldolase</shortName>
        <ecNumber evidence="10">4.1.1.112</ecNumber>
        <ecNumber evidence="10">4.1.3.17</ecNumber>
    </recommendedName>
    <alternativeName>
        <fullName evidence="10">Oxaloacetate decarboxylase</fullName>
    </alternativeName>
</protein>
<evidence type="ECO:0000256" key="7">
    <source>
        <dbReference type="ARBA" id="ARBA00025046"/>
    </source>
</evidence>
<dbReference type="SUPFAM" id="SSF89562">
    <property type="entry name" value="RraA-like"/>
    <property type="match status" value="1"/>
</dbReference>
<dbReference type="GO" id="GO:0046872">
    <property type="term" value="F:metal ion binding"/>
    <property type="evidence" value="ECO:0007669"/>
    <property type="project" value="UniProtKB-KW"/>
</dbReference>
<comment type="catalytic activity">
    <reaction evidence="1 10">
        <text>4-hydroxy-4-methyl-2-oxoglutarate = 2 pyruvate</text>
        <dbReference type="Rhea" id="RHEA:22748"/>
        <dbReference type="ChEBI" id="CHEBI:15361"/>
        <dbReference type="ChEBI" id="CHEBI:58276"/>
        <dbReference type="EC" id="4.1.3.17"/>
    </reaction>
</comment>
<comment type="similarity">
    <text evidence="3 10">Belongs to the class II aldolase/RraA-like family.</text>
</comment>
<dbReference type="InterPro" id="IPR005493">
    <property type="entry name" value="RraA/RraA-like"/>
</dbReference>
<keyword evidence="6 10" id="KW-0456">Lyase</keyword>
<name>A0A6S6U6P7_9GAMM</name>
<feature type="binding site" evidence="9">
    <location>
        <position position="98"/>
    </location>
    <ligand>
        <name>substrate</name>
    </ligand>
</feature>
<dbReference type="EC" id="4.1.1.112" evidence="10"/>
<comment type="cofactor">
    <cofactor evidence="2 10">
        <name>a divalent metal cation</name>
        <dbReference type="ChEBI" id="CHEBI:60240"/>
    </cofactor>
</comment>
<comment type="subunit">
    <text evidence="4 10">Homotrimer.</text>
</comment>
<gene>
    <name evidence="11" type="ORF">HELGO_WM23339</name>
</gene>
<dbReference type="GO" id="GO:0047443">
    <property type="term" value="F:4-hydroxy-4-methyl-2-oxoglutarate aldolase activity"/>
    <property type="evidence" value="ECO:0007669"/>
    <property type="project" value="UniProtKB-EC"/>
</dbReference>
<dbReference type="InterPro" id="IPR036704">
    <property type="entry name" value="RraA/RraA-like_sf"/>
</dbReference>
<comment type="cofactor">
    <cofactor evidence="9">
        <name>Mg(2+)</name>
        <dbReference type="ChEBI" id="CHEBI:18420"/>
    </cofactor>
</comment>
<evidence type="ECO:0000313" key="11">
    <source>
        <dbReference type="EMBL" id="CAA6824940.1"/>
    </source>
</evidence>
<keyword evidence="5 9" id="KW-0479">Metal-binding</keyword>
<proteinExistence type="inferred from homology"/>
<dbReference type="PANTHER" id="PTHR33254">
    <property type="entry name" value="4-HYDROXY-4-METHYL-2-OXOGLUTARATE ALDOLASE 3-RELATED"/>
    <property type="match status" value="1"/>
</dbReference>
<evidence type="ECO:0000256" key="5">
    <source>
        <dbReference type="ARBA" id="ARBA00022723"/>
    </source>
</evidence>
<organism evidence="11">
    <name type="scientific">uncultured Thiotrichaceae bacterium</name>
    <dbReference type="NCBI Taxonomy" id="298394"/>
    <lineage>
        <taxon>Bacteria</taxon>
        <taxon>Pseudomonadati</taxon>
        <taxon>Pseudomonadota</taxon>
        <taxon>Gammaproteobacteria</taxon>
        <taxon>Thiotrichales</taxon>
        <taxon>Thiotrichaceae</taxon>
        <taxon>environmental samples</taxon>
    </lineage>
</organism>
<dbReference type="InterPro" id="IPR010203">
    <property type="entry name" value="RraA"/>
</dbReference>
<dbReference type="GO" id="GO:0008428">
    <property type="term" value="F:ribonuclease inhibitor activity"/>
    <property type="evidence" value="ECO:0007669"/>
    <property type="project" value="InterPro"/>
</dbReference>
<evidence type="ECO:0000256" key="3">
    <source>
        <dbReference type="ARBA" id="ARBA00008621"/>
    </source>
</evidence>
<keyword evidence="9" id="KW-0460">Magnesium</keyword>
<dbReference type="CDD" id="cd16841">
    <property type="entry name" value="RraA_family"/>
    <property type="match status" value="1"/>
</dbReference>
<dbReference type="NCBIfam" id="NF006875">
    <property type="entry name" value="PRK09372.1"/>
    <property type="match status" value="1"/>
</dbReference>
<dbReference type="Gene3D" id="3.50.30.40">
    <property type="entry name" value="Ribonuclease E inhibitor RraA/RraA-like"/>
    <property type="match status" value="1"/>
</dbReference>
<comment type="function">
    <text evidence="7 10">Catalyzes the aldol cleavage of 4-hydroxy-4-methyl-2-oxoglutarate (HMG) into 2 molecules of pyruvate. Also contains a secondary oxaloacetate (OAA) decarboxylase activity due to the common pyruvate enolate transition state formed following C-C bond cleavage in the retro-aldol and decarboxylation reactions.</text>
</comment>
<evidence type="ECO:0000256" key="10">
    <source>
        <dbReference type="RuleBase" id="RU004338"/>
    </source>
</evidence>
<sequence>MFKTADLCDEHYDNGYIQICHPIFSDFGGLDRFHGEIRTIHCFEDNSKVREAVAQDGKGCVLVIDAGASIRCAMLGDLLAAKAVKNGWAGVIMHGLIRDSADIAEMELGVKALGTLPLKSVKRGLGTLDIPVSFAGVTFNPGEYVYADEDGIIASPKALL</sequence>